<comment type="catalytic activity">
    <reaction evidence="6 7">
        <text>L-glutamate 5-semialdehyde + phosphate + NADP(+) = L-glutamyl 5-phosphate + NADPH + H(+)</text>
        <dbReference type="Rhea" id="RHEA:19541"/>
        <dbReference type="ChEBI" id="CHEBI:15378"/>
        <dbReference type="ChEBI" id="CHEBI:43474"/>
        <dbReference type="ChEBI" id="CHEBI:57783"/>
        <dbReference type="ChEBI" id="CHEBI:58066"/>
        <dbReference type="ChEBI" id="CHEBI:58274"/>
        <dbReference type="ChEBI" id="CHEBI:58349"/>
        <dbReference type="EC" id="1.2.1.41"/>
    </reaction>
</comment>
<evidence type="ECO:0000256" key="7">
    <source>
        <dbReference type="HAMAP-Rule" id="MF_00412"/>
    </source>
</evidence>
<dbReference type="CDD" id="cd07079">
    <property type="entry name" value="ALDH_F18-19_ProA-GPR"/>
    <property type="match status" value="1"/>
</dbReference>
<dbReference type="HAMAP" id="MF_00412">
    <property type="entry name" value="ProA"/>
    <property type="match status" value="1"/>
</dbReference>
<dbReference type="EMBL" id="QUSM01000005">
    <property type="protein sequence ID" value="RGD73624.1"/>
    <property type="molecule type" value="Genomic_DNA"/>
</dbReference>
<evidence type="ECO:0000256" key="4">
    <source>
        <dbReference type="ARBA" id="ARBA00022857"/>
    </source>
</evidence>
<keyword evidence="4 7" id="KW-0521">NADP</keyword>
<dbReference type="PANTHER" id="PTHR11063:SF8">
    <property type="entry name" value="DELTA-1-PYRROLINE-5-CARBOXYLATE SYNTHASE"/>
    <property type="match status" value="1"/>
</dbReference>
<dbReference type="SUPFAM" id="SSF53720">
    <property type="entry name" value="ALDH-like"/>
    <property type="match status" value="1"/>
</dbReference>
<dbReference type="NCBIfam" id="NF001221">
    <property type="entry name" value="PRK00197.1"/>
    <property type="match status" value="1"/>
</dbReference>
<reference evidence="9 10" key="1">
    <citation type="submission" date="2018-08" db="EMBL/GenBank/DDBJ databases">
        <title>A genome reference for cultivated species of the human gut microbiota.</title>
        <authorList>
            <person name="Zou Y."/>
            <person name="Xue W."/>
            <person name="Luo G."/>
        </authorList>
    </citation>
    <scope>NUCLEOTIDE SEQUENCE [LARGE SCALE GENOMIC DNA]</scope>
    <source>
        <strain evidence="9 10">AM25-6</strain>
    </source>
</reference>
<name>A0A3E3DWF1_9FIRM</name>
<comment type="function">
    <text evidence="7">Catalyzes the NADPH-dependent reduction of L-glutamate 5-phosphate into L-glutamate 5-semialdehyde and phosphate. The product spontaneously undergoes cyclization to form 1-pyrroline-5-carboxylate.</text>
</comment>
<dbReference type="Proteomes" id="UP000261212">
    <property type="component" value="Unassembled WGS sequence"/>
</dbReference>
<dbReference type="GO" id="GO:0055129">
    <property type="term" value="P:L-proline biosynthetic process"/>
    <property type="evidence" value="ECO:0007669"/>
    <property type="project" value="UniProtKB-UniRule"/>
</dbReference>
<dbReference type="GO" id="GO:0050661">
    <property type="term" value="F:NADP binding"/>
    <property type="evidence" value="ECO:0007669"/>
    <property type="project" value="InterPro"/>
</dbReference>
<feature type="domain" description="Aldehyde dehydrogenase" evidence="8">
    <location>
        <begin position="32"/>
        <end position="285"/>
    </location>
</feature>
<dbReference type="AlphaFoldDB" id="A0A3E3DWF1"/>
<dbReference type="UniPathway" id="UPA00098">
    <property type="reaction ID" value="UER00360"/>
</dbReference>
<organism evidence="9 10">
    <name type="scientific">Anaerofustis stercorihominis</name>
    <dbReference type="NCBI Taxonomy" id="214853"/>
    <lineage>
        <taxon>Bacteria</taxon>
        <taxon>Bacillati</taxon>
        <taxon>Bacillota</taxon>
        <taxon>Clostridia</taxon>
        <taxon>Eubacteriales</taxon>
        <taxon>Eubacteriaceae</taxon>
        <taxon>Anaerofustis</taxon>
    </lineage>
</organism>
<comment type="subcellular location">
    <subcellularLocation>
        <location evidence="7">Cytoplasm</location>
    </subcellularLocation>
</comment>
<dbReference type="FunFam" id="3.40.309.10:FF:000006">
    <property type="entry name" value="Gamma-glutamyl phosphate reductase"/>
    <property type="match status" value="1"/>
</dbReference>
<dbReference type="Gene3D" id="3.40.605.10">
    <property type="entry name" value="Aldehyde Dehydrogenase, Chain A, domain 1"/>
    <property type="match status" value="1"/>
</dbReference>
<dbReference type="PANTHER" id="PTHR11063">
    <property type="entry name" value="GLUTAMATE SEMIALDEHYDE DEHYDROGENASE"/>
    <property type="match status" value="1"/>
</dbReference>
<dbReference type="InterPro" id="IPR012134">
    <property type="entry name" value="Glu-5-SA_DH"/>
</dbReference>
<dbReference type="Pfam" id="PF00171">
    <property type="entry name" value="Aldedh"/>
    <property type="match status" value="1"/>
</dbReference>
<keyword evidence="7" id="KW-0963">Cytoplasm</keyword>
<evidence type="ECO:0000256" key="5">
    <source>
        <dbReference type="ARBA" id="ARBA00023002"/>
    </source>
</evidence>
<evidence type="ECO:0000256" key="1">
    <source>
        <dbReference type="ARBA" id="ARBA00004985"/>
    </source>
</evidence>
<gene>
    <name evidence="7" type="primary">proA</name>
    <name evidence="9" type="ORF">DW687_09070</name>
</gene>
<dbReference type="GO" id="GO:0004350">
    <property type="term" value="F:glutamate-5-semialdehyde dehydrogenase activity"/>
    <property type="evidence" value="ECO:0007669"/>
    <property type="project" value="UniProtKB-UniRule"/>
</dbReference>
<evidence type="ECO:0000256" key="6">
    <source>
        <dbReference type="ARBA" id="ARBA00049024"/>
    </source>
</evidence>
<dbReference type="PIRSF" id="PIRSF000151">
    <property type="entry name" value="GPR"/>
    <property type="match status" value="1"/>
</dbReference>
<sequence>MNSLGKKAKIAGRSISDLNTNKKNEALECIKNELINNMKSIIKANKEDIVNAKANGMKESMIDRLTLDEDRIKAIANSIDKVINLKDPVGIISGGSKRPNGMEIVIKRVPYGVVGIIFESRPNVTVDAGCLCLKSGNACILRGGKEAINTNTRLVEVMRGAVKKAGLNHDVIQLVSDTDRKYVSEMAKLTEYIDVLIPRGSAGLIRSIKDIATVPFIETGAGNCHIYIDEFADNDMAVDLTDNGKTQRPSVCNSLETLLVHEKKAEEVLPLIYNKLKEHNVEFRGDERTLKILGSKAKKADEEDYKTEYNDYIIAVKVVENIEEAINHINKYSTKHSECIVTNNIESMNLFTSKIDSACVYVNVSTRFTDGEEFGFGSEIGIATQRTLPRGPMGLNELTTIKYVITGNGQIR</sequence>
<dbReference type="InterPro" id="IPR016162">
    <property type="entry name" value="Ald_DH_N"/>
</dbReference>
<comment type="caution">
    <text evidence="9">The sequence shown here is derived from an EMBL/GenBank/DDBJ whole genome shotgun (WGS) entry which is preliminary data.</text>
</comment>
<evidence type="ECO:0000313" key="9">
    <source>
        <dbReference type="EMBL" id="RGD73624.1"/>
    </source>
</evidence>
<dbReference type="InterPro" id="IPR000965">
    <property type="entry name" value="GPR_dom"/>
</dbReference>
<dbReference type="InterPro" id="IPR020593">
    <property type="entry name" value="G-glutamylP_reductase_CS"/>
</dbReference>
<evidence type="ECO:0000313" key="10">
    <source>
        <dbReference type="Proteomes" id="UP000261212"/>
    </source>
</evidence>
<keyword evidence="5 7" id="KW-0560">Oxidoreductase</keyword>
<dbReference type="EC" id="1.2.1.41" evidence="7"/>
<dbReference type="PROSITE" id="PS01223">
    <property type="entry name" value="PROA"/>
    <property type="match status" value="1"/>
</dbReference>
<evidence type="ECO:0000256" key="2">
    <source>
        <dbReference type="ARBA" id="ARBA00022605"/>
    </source>
</evidence>
<dbReference type="NCBIfam" id="TIGR00407">
    <property type="entry name" value="proA"/>
    <property type="match status" value="1"/>
</dbReference>
<dbReference type="GO" id="GO:0005737">
    <property type="term" value="C:cytoplasm"/>
    <property type="evidence" value="ECO:0007669"/>
    <property type="project" value="UniProtKB-SubCell"/>
</dbReference>
<dbReference type="InterPro" id="IPR016163">
    <property type="entry name" value="Ald_DH_C"/>
</dbReference>
<evidence type="ECO:0000259" key="8">
    <source>
        <dbReference type="Pfam" id="PF00171"/>
    </source>
</evidence>
<comment type="similarity">
    <text evidence="7">Belongs to the gamma-glutamyl phosphate reductase family.</text>
</comment>
<keyword evidence="2 7" id="KW-0028">Amino-acid biosynthesis</keyword>
<keyword evidence="3 7" id="KW-0641">Proline biosynthesis</keyword>
<dbReference type="Gene3D" id="3.40.309.10">
    <property type="entry name" value="Aldehyde Dehydrogenase, Chain A, domain 2"/>
    <property type="match status" value="1"/>
</dbReference>
<dbReference type="InterPro" id="IPR015590">
    <property type="entry name" value="Aldehyde_DH_dom"/>
</dbReference>
<dbReference type="InterPro" id="IPR016161">
    <property type="entry name" value="Ald_DH/histidinol_DH"/>
</dbReference>
<evidence type="ECO:0000256" key="3">
    <source>
        <dbReference type="ARBA" id="ARBA00022650"/>
    </source>
</evidence>
<protein>
    <recommendedName>
        <fullName evidence="7">Gamma-glutamyl phosphate reductase</fullName>
        <shortName evidence="7">GPR</shortName>
        <ecNumber evidence="7">1.2.1.41</ecNumber>
    </recommendedName>
    <alternativeName>
        <fullName evidence="7">Glutamate-5-semialdehyde dehydrogenase</fullName>
    </alternativeName>
    <alternativeName>
        <fullName evidence="7">Glutamyl-gamma-semialdehyde dehydrogenase</fullName>
        <shortName evidence="7">GSA dehydrogenase</shortName>
    </alternativeName>
</protein>
<proteinExistence type="inferred from homology"/>
<comment type="pathway">
    <text evidence="1 7">Amino-acid biosynthesis; L-proline biosynthesis; L-glutamate 5-semialdehyde from L-glutamate: step 2/2.</text>
</comment>
<accession>A0A3E3DWF1</accession>